<dbReference type="Gene3D" id="2.130.10.10">
    <property type="entry name" value="YVTN repeat-like/Quinoprotein amine dehydrogenase"/>
    <property type="match status" value="1"/>
</dbReference>
<dbReference type="Proteomes" id="UP001285521">
    <property type="component" value="Unassembled WGS sequence"/>
</dbReference>
<evidence type="ECO:0000256" key="2">
    <source>
        <dbReference type="SAM" id="SignalP"/>
    </source>
</evidence>
<keyword evidence="2" id="KW-0732">Signal</keyword>
<dbReference type="SMART" id="SM00089">
    <property type="entry name" value="PKD"/>
    <property type="match status" value="2"/>
</dbReference>
<feature type="region of interest" description="Disordered" evidence="1">
    <location>
        <begin position="339"/>
        <end position="418"/>
    </location>
</feature>
<feature type="compositionally biased region" description="Polar residues" evidence="1">
    <location>
        <begin position="936"/>
        <end position="954"/>
    </location>
</feature>
<dbReference type="Pfam" id="PF18911">
    <property type="entry name" value="PKD_4"/>
    <property type="match status" value="1"/>
</dbReference>
<feature type="compositionally biased region" description="Basic and acidic residues" evidence="1">
    <location>
        <begin position="368"/>
        <end position="378"/>
    </location>
</feature>
<accession>A0ABU4SVV7</accession>
<dbReference type="InterPro" id="IPR015943">
    <property type="entry name" value="WD40/YVTN_repeat-like_dom_sf"/>
</dbReference>
<dbReference type="EMBL" id="JAXAVW010000004">
    <property type="protein sequence ID" value="MDX8029949.1"/>
    <property type="molecule type" value="Genomic_DNA"/>
</dbReference>
<evidence type="ECO:0000256" key="1">
    <source>
        <dbReference type="SAM" id="MobiDB-lite"/>
    </source>
</evidence>
<dbReference type="InterPro" id="IPR012334">
    <property type="entry name" value="Pectin_lyas_fold"/>
</dbReference>
<name>A0ABU4SVV7_9PSEU</name>
<comment type="caution">
    <text evidence="4">The sequence shown here is derived from an EMBL/GenBank/DDBJ whole genome shotgun (WGS) entry which is preliminary data.</text>
</comment>
<feature type="signal peptide" evidence="2">
    <location>
        <begin position="1"/>
        <end position="24"/>
    </location>
</feature>
<feature type="compositionally biased region" description="Basic and acidic residues" evidence="1">
    <location>
        <begin position="389"/>
        <end position="399"/>
    </location>
</feature>
<dbReference type="InterPro" id="IPR039448">
    <property type="entry name" value="Beta_helix"/>
</dbReference>
<dbReference type="Pfam" id="PF13229">
    <property type="entry name" value="Beta_helix"/>
    <property type="match status" value="1"/>
</dbReference>
<dbReference type="SUPFAM" id="SSF51004">
    <property type="entry name" value="C-terminal (heme d1) domain of cytochrome cd1-nitrite reductase"/>
    <property type="match status" value="1"/>
</dbReference>
<dbReference type="InterPro" id="IPR013783">
    <property type="entry name" value="Ig-like_fold"/>
</dbReference>
<feature type="domain" description="PKD" evidence="3">
    <location>
        <begin position="431"/>
        <end position="502"/>
    </location>
</feature>
<feature type="chain" id="PRO_5045608875" evidence="2">
    <location>
        <begin position="25"/>
        <end position="954"/>
    </location>
</feature>
<reference evidence="4 5" key="1">
    <citation type="submission" date="2023-11" db="EMBL/GenBank/DDBJ databases">
        <title>Lentzea sokolovensis, sp. nov., Lentzea kristufkii, sp. nov., and Lentzea miocenensis, sp. nov., rare actinobacteria from Sokolov Coal Basin, Miocene lacustrine sediment, Czech Republic.</title>
        <authorList>
            <person name="Lara A."/>
            <person name="Kotroba L."/>
            <person name="Nouioui I."/>
            <person name="Neumann-Schaal M."/>
            <person name="Mast Y."/>
            <person name="Chronakova A."/>
        </authorList>
    </citation>
    <scope>NUCLEOTIDE SEQUENCE [LARGE SCALE GENOMIC DNA]</scope>
    <source>
        <strain evidence="4 5">BCCO 10_0856</strain>
    </source>
</reference>
<dbReference type="InterPro" id="IPR006626">
    <property type="entry name" value="PbH1"/>
</dbReference>
<dbReference type="SUPFAM" id="SSF49299">
    <property type="entry name" value="PKD domain"/>
    <property type="match status" value="2"/>
</dbReference>
<dbReference type="RefSeq" id="WP_319964948.1">
    <property type="nucleotide sequence ID" value="NZ_JAXAVW010000004.1"/>
</dbReference>
<evidence type="ECO:0000313" key="4">
    <source>
        <dbReference type="EMBL" id="MDX8029949.1"/>
    </source>
</evidence>
<organism evidence="4 5">
    <name type="scientific">Lentzea miocenica</name>
    <dbReference type="NCBI Taxonomy" id="3095431"/>
    <lineage>
        <taxon>Bacteria</taxon>
        <taxon>Bacillati</taxon>
        <taxon>Actinomycetota</taxon>
        <taxon>Actinomycetes</taxon>
        <taxon>Pseudonocardiales</taxon>
        <taxon>Pseudonocardiaceae</taxon>
        <taxon>Lentzea</taxon>
    </lineage>
</organism>
<keyword evidence="5" id="KW-1185">Reference proteome</keyword>
<dbReference type="InterPro" id="IPR022409">
    <property type="entry name" value="PKD/Chitinase_dom"/>
</dbReference>
<sequence length="954" mass="98851">MNSRRRLFAWTATTIAAATALAFAGLAEQYPAPEVRLHPGVVWLASNGIGHLTLLDGTSEEVAASVKVADPGTKLGAVQQGSTGYAVNRGAGTVTRIDGATLIAGAAATPLPGAENALTIVPAADAVYALNASKGVLTRTDPATLAPIGQLQSLPQHTQDIAVQGNALWAMDPSTGAPTRYAGGSRTPARHKGTPRVAKLTDGPVLVDQDRRVAELLDPDSGNPLKSVTIDAGVHDEIAIAGSTDRVLVSIGARGLVLSCGYAEGQCTPVEVDKGELGPAVVAAGHAFVPDYGRGRVLIIDLATAGLVHEAEIFGGKRNFELISRDGYVFFNDPDTDQAGVVDINGRVKPIPKYDPAKQTGNDPQVPDDQKKDQEQQRPDPVPDPNNPNRRDDPSRPGEQRVPPATGFPDGGGITARDVSIEVRPGTRLGVGEEAEFTVRVKDNAVASARWTFGDDTTGTGTTVRHQWDRTGTYQVSVSAVTVSGRRAPVATVAMTVSSSPSGVTLNISSISVQPPTPLTGQPVNFSAAVEGQPERWEWTVSGPGGTTPSGEKDFQQAFTSPGPYVATLRVFRGEIVDEERQTFTVALPQTGVQCGDRITQSALLTGHLQCGSGTGVTIGGNDVVLDLGGFTISAGTGVVVDGVSGAVIRNGDIESDPTTGVVLTNTNGAQIIDITTISGMQGTDAANTQLTRVTTSQAGGALITTTFRRSSVTMSGGGFIIDTFTCTESSSCVFDGAALDAVWITCDLDLNSSLTVLGGTMEVGDVRCRSVVLSNLVQGTMNTLAAQTATITDSTITATAGNGLLLAAASVTILRNNFSGGWHGLQVRDEPPFPGGFLQSGSISGNSFSNHGGVGLFINTLNHRPGNVLIDSNTLTSNGHDSDSQVFDKGGNRVNDGLRLYLPFGSDIRLSNNISDNNNQFGIWVGPNPGGVASASGNQASGNPQGCHQISCS</sequence>
<dbReference type="InterPro" id="IPR035986">
    <property type="entry name" value="PKD_dom_sf"/>
</dbReference>
<dbReference type="Gene3D" id="2.60.40.10">
    <property type="entry name" value="Immunoglobulins"/>
    <property type="match status" value="2"/>
</dbReference>
<feature type="region of interest" description="Disordered" evidence="1">
    <location>
        <begin position="935"/>
        <end position="954"/>
    </location>
</feature>
<dbReference type="InterPro" id="IPR011050">
    <property type="entry name" value="Pectin_lyase_fold/virulence"/>
</dbReference>
<proteinExistence type="predicted"/>
<dbReference type="InterPro" id="IPR011048">
    <property type="entry name" value="Haem_d1_sf"/>
</dbReference>
<protein>
    <submittedName>
        <fullName evidence="4">PKD domain-containing protein</fullName>
    </submittedName>
</protein>
<dbReference type="SMART" id="SM00710">
    <property type="entry name" value="PbH1"/>
    <property type="match status" value="6"/>
</dbReference>
<gene>
    <name evidence="4" type="ORF">SK803_06980</name>
</gene>
<evidence type="ECO:0000259" key="3">
    <source>
        <dbReference type="PROSITE" id="PS50093"/>
    </source>
</evidence>
<dbReference type="InterPro" id="IPR000601">
    <property type="entry name" value="PKD_dom"/>
</dbReference>
<dbReference type="SUPFAM" id="SSF51126">
    <property type="entry name" value="Pectin lyase-like"/>
    <property type="match status" value="1"/>
</dbReference>
<evidence type="ECO:0000313" key="5">
    <source>
        <dbReference type="Proteomes" id="UP001285521"/>
    </source>
</evidence>
<dbReference type="PROSITE" id="PS50093">
    <property type="entry name" value="PKD"/>
    <property type="match status" value="1"/>
</dbReference>
<feature type="region of interest" description="Disordered" evidence="1">
    <location>
        <begin position="174"/>
        <end position="196"/>
    </location>
</feature>
<dbReference type="Gene3D" id="2.160.20.10">
    <property type="entry name" value="Single-stranded right-handed beta-helix, Pectin lyase-like"/>
    <property type="match status" value="1"/>
</dbReference>